<protein>
    <submittedName>
        <fullName evidence="1">Uncharacterized protein</fullName>
    </submittedName>
</protein>
<evidence type="ECO:0000313" key="2">
    <source>
        <dbReference type="Proteomes" id="UP000612899"/>
    </source>
</evidence>
<accession>A0A8J3QFE2</accession>
<proteinExistence type="predicted"/>
<organism evidence="1 2">
    <name type="scientific">Rhizocola hellebori</name>
    <dbReference type="NCBI Taxonomy" id="1392758"/>
    <lineage>
        <taxon>Bacteria</taxon>
        <taxon>Bacillati</taxon>
        <taxon>Actinomycetota</taxon>
        <taxon>Actinomycetes</taxon>
        <taxon>Micromonosporales</taxon>
        <taxon>Micromonosporaceae</taxon>
        <taxon>Rhizocola</taxon>
    </lineage>
</organism>
<keyword evidence="2" id="KW-1185">Reference proteome</keyword>
<dbReference type="Proteomes" id="UP000612899">
    <property type="component" value="Unassembled WGS sequence"/>
</dbReference>
<sequence length="49" mass="5206">MGTILFALANNAMSRARLLAPPMSKGAVALRTSKGPRIAKYIYLASPES</sequence>
<gene>
    <name evidence="1" type="ORF">Rhe02_79520</name>
</gene>
<evidence type="ECO:0000313" key="1">
    <source>
        <dbReference type="EMBL" id="GIH09885.1"/>
    </source>
</evidence>
<name>A0A8J3QFE2_9ACTN</name>
<comment type="caution">
    <text evidence="1">The sequence shown here is derived from an EMBL/GenBank/DDBJ whole genome shotgun (WGS) entry which is preliminary data.</text>
</comment>
<reference evidence="1" key="1">
    <citation type="submission" date="2021-01" db="EMBL/GenBank/DDBJ databases">
        <title>Whole genome shotgun sequence of Rhizocola hellebori NBRC 109834.</title>
        <authorList>
            <person name="Komaki H."/>
            <person name="Tamura T."/>
        </authorList>
    </citation>
    <scope>NUCLEOTIDE SEQUENCE</scope>
    <source>
        <strain evidence="1">NBRC 109834</strain>
    </source>
</reference>
<dbReference type="EMBL" id="BONY01000079">
    <property type="protein sequence ID" value="GIH09885.1"/>
    <property type="molecule type" value="Genomic_DNA"/>
</dbReference>
<dbReference type="AlphaFoldDB" id="A0A8J3QFE2"/>